<evidence type="ECO:0000313" key="1">
    <source>
        <dbReference type="EMBL" id="OCR29015.1"/>
    </source>
</evidence>
<proteinExistence type="predicted"/>
<gene>
    <name evidence="1" type="ORF">AC094_34440</name>
</gene>
<reference evidence="1 2" key="1">
    <citation type="journal article" date="2016" name="PLoS ONE">
        <title>Genomic Diversity of Enterotoxigenic Strains of Bacteroides fragilis.</title>
        <authorList>
            <person name="Pierce J.V."/>
            <person name="Bernstein H.D."/>
        </authorList>
    </citation>
    <scope>NUCLEOTIDE SEQUENCE [LARGE SCALE GENOMIC DNA]</scope>
    <source>
        <strain evidence="1 2">20793-3</strain>
    </source>
</reference>
<dbReference type="EMBL" id="LIDT01000035">
    <property type="protein sequence ID" value="OCR29015.1"/>
    <property type="molecule type" value="Genomic_DNA"/>
</dbReference>
<dbReference type="Proteomes" id="UP000093197">
    <property type="component" value="Unassembled WGS sequence"/>
</dbReference>
<comment type="caution">
    <text evidence="1">The sequence shown here is derived from an EMBL/GenBank/DDBJ whole genome shotgun (WGS) entry which is preliminary data.</text>
</comment>
<dbReference type="AlphaFoldDB" id="A0A853PRP8"/>
<name>A0A853PRP8_BACFG</name>
<evidence type="ECO:0000313" key="2">
    <source>
        <dbReference type="Proteomes" id="UP000093197"/>
    </source>
</evidence>
<sequence>MIIIPVPPLSLQGEGWDVCFPICHPEPETIEMKQQKG</sequence>
<protein>
    <submittedName>
        <fullName evidence="1">Uncharacterized protein</fullName>
    </submittedName>
</protein>
<organism evidence="1 2">
    <name type="scientific">Bacteroides fragilis</name>
    <dbReference type="NCBI Taxonomy" id="817"/>
    <lineage>
        <taxon>Bacteria</taxon>
        <taxon>Pseudomonadati</taxon>
        <taxon>Bacteroidota</taxon>
        <taxon>Bacteroidia</taxon>
        <taxon>Bacteroidales</taxon>
        <taxon>Bacteroidaceae</taxon>
        <taxon>Bacteroides</taxon>
    </lineage>
</organism>
<accession>A0A853PRP8</accession>